<gene>
    <name evidence="2" type="ORF">YM304_19990</name>
</gene>
<evidence type="ECO:0000256" key="1">
    <source>
        <dbReference type="SAM" id="MobiDB-lite"/>
    </source>
</evidence>
<feature type="compositionally biased region" description="Low complexity" evidence="1">
    <location>
        <begin position="16"/>
        <end position="28"/>
    </location>
</feature>
<evidence type="ECO:0000313" key="3">
    <source>
        <dbReference type="Proteomes" id="UP000011863"/>
    </source>
</evidence>
<dbReference type="OrthoDB" id="4219687at2"/>
<evidence type="ECO:0000313" key="2">
    <source>
        <dbReference type="EMBL" id="BAN02313.1"/>
    </source>
</evidence>
<accession>A0A6C7E7G1</accession>
<organism evidence="2 3">
    <name type="scientific">Ilumatobacter coccineus (strain NBRC 103263 / KCTC 29153 / YM16-304)</name>
    <dbReference type="NCBI Taxonomy" id="1313172"/>
    <lineage>
        <taxon>Bacteria</taxon>
        <taxon>Bacillati</taxon>
        <taxon>Actinomycetota</taxon>
        <taxon>Acidimicrobiia</taxon>
        <taxon>Acidimicrobiales</taxon>
        <taxon>Ilumatobacteraceae</taxon>
        <taxon>Ilumatobacter</taxon>
    </lineage>
</organism>
<reference evidence="2 3" key="1">
    <citation type="journal article" date="2013" name="Int. J. Syst. Evol. Microbiol.">
        <title>Ilumatobacter nonamiense sp. nov. and Ilumatobacter coccineum sp. nov., isolated from seashore sand.</title>
        <authorList>
            <person name="Matsumoto A."/>
            <person name="Kasai H."/>
            <person name="Matsuo Y."/>
            <person name="Shizuri Y."/>
            <person name="Ichikawa N."/>
            <person name="Fujita N."/>
            <person name="Omura S."/>
            <person name="Takahashi Y."/>
        </authorList>
    </citation>
    <scope>NUCLEOTIDE SEQUENCE [LARGE SCALE GENOMIC DNA]</scope>
    <source>
        <strain evidence="3">NBRC 103263 / KCTC 29153 / YM16-304</strain>
    </source>
</reference>
<protein>
    <submittedName>
        <fullName evidence="2">Uncharacterized protein</fullName>
    </submittedName>
</protein>
<feature type="compositionally biased region" description="Polar residues" evidence="1">
    <location>
        <begin position="1"/>
        <end position="10"/>
    </location>
</feature>
<dbReference type="AlphaFoldDB" id="A0A6C7E7G1"/>
<dbReference type="KEGG" id="aym:YM304_19990"/>
<dbReference type="EMBL" id="AP012057">
    <property type="protein sequence ID" value="BAN02313.1"/>
    <property type="molecule type" value="Genomic_DNA"/>
</dbReference>
<keyword evidence="3" id="KW-1185">Reference proteome</keyword>
<dbReference type="RefSeq" id="WP_015441560.1">
    <property type="nucleotide sequence ID" value="NC_020520.1"/>
</dbReference>
<dbReference type="Proteomes" id="UP000011863">
    <property type="component" value="Chromosome"/>
</dbReference>
<sequence>MATDETNSAPPSHRSPGAAAEAPALRSAPTPPALVFDEQLEPDVNLPNRQLAPIVWAMDDGERARLRDRAGPCTDVVALWNCPVCERSVPRWRRPGRHAVYCSNSCKQKAYRHRCIDRNRRMLQLARNPRPRRAQTRDGVHAIRETTDRSTGRRDSIGRGVTMCGAFASMSIDTPRRHSHQRFLATAGPSSGRTCQRCVELSSSPVRDIGDVLSAITNRPSPPPEHLDAA</sequence>
<feature type="region of interest" description="Disordered" evidence="1">
    <location>
        <begin position="1"/>
        <end position="30"/>
    </location>
</feature>
<name>A0A6C7E7G1_ILUCY</name>
<proteinExistence type="predicted"/>